<feature type="region of interest" description="Disordered" evidence="12">
    <location>
        <begin position="587"/>
        <end position="611"/>
    </location>
</feature>
<dbReference type="InterPro" id="IPR008271">
    <property type="entry name" value="Ser/Thr_kinase_AS"/>
</dbReference>
<name>I7MFI4_TETTS</name>
<feature type="compositionally biased region" description="Polar residues" evidence="12">
    <location>
        <begin position="754"/>
        <end position="769"/>
    </location>
</feature>
<dbReference type="InterPro" id="IPR030616">
    <property type="entry name" value="Aur-like"/>
</dbReference>
<dbReference type="Proteomes" id="UP000009168">
    <property type="component" value="Unassembled WGS sequence"/>
</dbReference>
<evidence type="ECO:0000313" key="15">
    <source>
        <dbReference type="Proteomes" id="UP000009168"/>
    </source>
</evidence>
<keyword evidence="6 8" id="KW-0067">ATP-binding</keyword>
<dbReference type="EMBL" id="GG662634">
    <property type="protein sequence ID" value="EAR99912.2"/>
    <property type="molecule type" value="Genomic_DNA"/>
</dbReference>
<feature type="region of interest" description="Disordered" evidence="12">
    <location>
        <begin position="720"/>
        <end position="781"/>
    </location>
</feature>
<proteinExistence type="predicted"/>
<feature type="region of interest" description="Disordered" evidence="12">
    <location>
        <begin position="422"/>
        <end position="486"/>
    </location>
</feature>
<organism evidence="14 15">
    <name type="scientific">Tetrahymena thermophila (strain SB210)</name>
    <dbReference type="NCBI Taxonomy" id="312017"/>
    <lineage>
        <taxon>Eukaryota</taxon>
        <taxon>Sar</taxon>
        <taxon>Alveolata</taxon>
        <taxon>Ciliophora</taxon>
        <taxon>Intramacronucleata</taxon>
        <taxon>Oligohymenophorea</taxon>
        <taxon>Hymenostomatida</taxon>
        <taxon>Tetrahymenina</taxon>
        <taxon>Tetrahymenidae</taxon>
        <taxon>Tetrahymena</taxon>
    </lineage>
</organism>
<feature type="compositionally biased region" description="Polar residues" evidence="12">
    <location>
        <begin position="452"/>
        <end position="471"/>
    </location>
</feature>
<evidence type="ECO:0000313" key="14">
    <source>
        <dbReference type="EMBL" id="EAR99912.2"/>
    </source>
</evidence>
<evidence type="ECO:0000256" key="7">
    <source>
        <dbReference type="PIRSR" id="PIRSR630616-1"/>
    </source>
</evidence>
<evidence type="ECO:0000256" key="6">
    <source>
        <dbReference type="ARBA" id="ARBA00022840"/>
    </source>
</evidence>
<dbReference type="GO" id="GO:0005524">
    <property type="term" value="F:ATP binding"/>
    <property type="evidence" value="ECO:0007669"/>
    <property type="project" value="UniProtKB-UniRule"/>
</dbReference>
<dbReference type="eggNOG" id="KOG0586">
    <property type="taxonomic scope" value="Eukaryota"/>
</dbReference>
<evidence type="ECO:0000256" key="2">
    <source>
        <dbReference type="ARBA" id="ARBA00022527"/>
    </source>
</evidence>
<dbReference type="InterPro" id="IPR017441">
    <property type="entry name" value="Protein_kinase_ATP_BS"/>
</dbReference>
<feature type="compositionally biased region" description="Low complexity" evidence="12">
    <location>
        <begin position="205"/>
        <end position="214"/>
    </location>
</feature>
<feature type="active site" description="Proton acceptor" evidence="7">
    <location>
        <position position="915"/>
    </location>
</feature>
<comment type="subunit">
    <text evidence="1">Monomer.</text>
</comment>
<dbReference type="AlphaFoldDB" id="I7MFI4"/>
<evidence type="ECO:0000256" key="10">
    <source>
        <dbReference type="PROSITE-ProRule" id="PRU10141"/>
    </source>
</evidence>
<feature type="compositionally biased region" description="Basic and acidic residues" evidence="12">
    <location>
        <begin position="350"/>
        <end position="361"/>
    </location>
</feature>
<feature type="compositionally biased region" description="Low complexity" evidence="12">
    <location>
        <begin position="439"/>
        <end position="451"/>
    </location>
</feature>
<keyword evidence="3" id="KW-0808">Transferase</keyword>
<dbReference type="GO" id="GO:0004674">
    <property type="term" value="F:protein serine/threonine kinase activity"/>
    <property type="evidence" value="ECO:0007669"/>
    <property type="project" value="UniProtKB-KW"/>
</dbReference>
<dbReference type="CDD" id="cd14003">
    <property type="entry name" value="STKc_AMPK-like"/>
    <property type="match status" value="1"/>
</dbReference>
<dbReference type="FunFam" id="1.10.510.10:FF:000571">
    <property type="entry name" value="Maternal embryonic leucine zipper kinase"/>
    <property type="match status" value="1"/>
</dbReference>
<sequence length="1048" mass="119086">MNQKQKGLKNGLLENYNELDEMIHNYLFTNNQQQTPILTSKTATTFQFQNESRFTRTSSKNLLLSQNYVPSYDNGVSDGLKVDSITEKVVKNWNIQSVNQNGTNQIYEGQSESQSNMGSSSNPSFVEDKIKRTKQIYNNLNNVEYNFLNTNTTSTCNTKEDNQLTSSKKLEDNRINNFTAHLSGKLSGYDNSNILDNNTTNNTTSIRSSKINSTPSNANNTTGQSTPSYAMGTIVSNNKTNQARRFSRVRPVTAAIGKNNNILAEKQEQSHNIEPQRTATTTMKPWLRHELFTKKQKGELMSEFDENMALKKYANVEIESDDDGENEHSKSRNQLNEFSEKIKKSNKSIEIQKDQSQDDSVRSSNQQRRKTDELGKGFSGYNKLLRSESNKMDQNICDNIIKDCENILNKIQRRDNQLYSSIKKENSSYQNKDVSKANLSGRGSSLKSSLKVQNSITRPQSVKRIPSNNNLFGGPEDLFDEKNQNGNDDDIQTLQKIANQLLKKKLALKENISEAEESPLFSSKNIKISKGFSQQIGQRQYPHRQYSKDKEDSLKQNGNELSQIQELQEQEGIFGEQILKQTPNIYKKSNSLPRSQSSAKQNNKYVESSTKIPLTDTKEKLTQEALKVTTTIAKNIQKFSGSFSNGNQNTILQRPESKRLSTSGAIINMNAAATGAISQVALNSNGFLINSLKRNSEQIDKSEKTGKENIRSLAQTMKIQSFTNDQQKKKEDQLNNSNTNNNNEDKKQQQQAAVNKNSRPATAAFTKQGSSFSDTSSNNNQTTNKLMERFEIKACIGKGSYAVVKLARDTHTDKNVAIKMYDKYKLIDPQKRNNVKREIAILNKLDHSNIIKLYQTIDTRSSVNLVMEYISSQSLRQFMKAQEGRQLEERYARLIFKQLVSAVQYCHEWEVIHRDIKLENVMLDISNNHQIKLIDFGFAIRIPSDKKLNIFCGTPSYMSPEITKKREYFGKPADVWSLGVVLYALVCGRFPFKGKDDNDLFRKIQSGDFKIPGNVSQSATRLINKLLKLNPEDRPTAKEILSDRWFME</sequence>
<feature type="region of interest" description="Disordered" evidence="12">
    <location>
        <begin position="532"/>
        <end position="556"/>
    </location>
</feature>
<evidence type="ECO:0000256" key="5">
    <source>
        <dbReference type="ARBA" id="ARBA00022777"/>
    </source>
</evidence>
<feature type="region of interest" description="Disordered" evidence="12">
    <location>
        <begin position="318"/>
        <end position="380"/>
    </location>
</feature>
<dbReference type="FunFam" id="3.30.200.20:FF:000042">
    <property type="entry name" value="Aurora kinase A"/>
    <property type="match status" value="1"/>
</dbReference>
<feature type="binding site" evidence="8 10">
    <location>
        <position position="819"/>
    </location>
    <ligand>
        <name>ATP</name>
        <dbReference type="ChEBI" id="CHEBI:30616"/>
    </ligand>
</feature>
<dbReference type="Pfam" id="PF00069">
    <property type="entry name" value="Pkinase"/>
    <property type="match status" value="1"/>
</dbReference>
<feature type="cross-link" description="Glycyl lysine isopeptide (Lys-Gly) (interchain with G-Cter in SUMO2)" evidence="9">
    <location>
        <position position="917"/>
    </location>
</feature>
<reference evidence="15" key="1">
    <citation type="journal article" date="2006" name="PLoS Biol.">
        <title>Macronuclear genome sequence of the ciliate Tetrahymena thermophila, a model eukaryote.</title>
        <authorList>
            <person name="Eisen J.A."/>
            <person name="Coyne R.S."/>
            <person name="Wu M."/>
            <person name="Wu D."/>
            <person name="Thiagarajan M."/>
            <person name="Wortman J.R."/>
            <person name="Badger J.H."/>
            <person name="Ren Q."/>
            <person name="Amedeo P."/>
            <person name="Jones K.M."/>
            <person name="Tallon L.J."/>
            <person name="Delcher A.L."/>
            <person name="Salzberg S.L."/>
            <person name="Silva J.C."/>
            <person name="Haas B.J."/>
            <person name="Majoros W.H."/>
            <person name="Farzad M."/>
            <person name="Carlton J.M."/>
            <person name="Smith R.K. Jr."/>
            <person name="Garg J."/>
            <person name="Pearlman R.E."/>
            <person name="Karrer K.M."/>
            <person name="Sun L."/>
            <person name="Manning G."/>
            <person name="Elde N.C."/>
            <person name="Turkewitz A.P."/>
            <person name="Asai D.J."/>
            <person name="Wilkes D.E."/>
            <person name="Wang Y."/>
            <person name="Cai H."/>
            <person name="Collins K."/>
            <person name="Stewart B.A."/>
            <person name="Lee S.R."/>
            <person name="Wilamowska K."/>
            <person name="Weinberg Z."/>
            <person name="Ruzzo W.L."/>
            <person name="Wloga D."/>
            <person name="Gaertig J."/>
            <person name="Frankel J."/>
            <person name="Tsao C.-C."/>
            <person name="Gorovsky M.A."/>
            <person name="Keeling P.J."/>
            <person name="Waller R.F."/>
            <person name="Patron N.J."/>
            <person name="Cherry J.M."/>
            <person name="Stover N.A."/>
            <person name="Krieger C.J."/>
            <person name="del Toro C."/>
            <person name="Ryder H.F."/>
            <person name="Williamson S.C."/>
            <person name="Barbeau R.A."/>
            <person name="Hamilton E.P."/>
            <person name="Orias E."/>
        </authorList>
    </citation>
    <scope>NUCLEOTIDE SEQUENCE [LARGE SCALE GENOMIC DNA]</scope>
    <source>
        <strain evidence="15">SB210</strain>
    </source>
</reference>
<dbReference type="PROSITE" id="PS00108">
    <property type="entry name" value="PROTEIN_KINASE_ST"/>
    <property type="match status" value="1"/>
</dbReference>
<feature type="compositionally biased region" description="Low complexity" evidence="12">
    <location>
        <begin position="770"/>
        <end position="781"/>
    </location>
</feature>
<dbReference type="Gene3D" id="1.10.510.10">
    <property type="entry name" value="Transferase(Phosphotransferase) domain 1"/>
    <property type="match status" value="1"/>
</dbReference>
<feature type="coiled-coil region" evidence="11">
    <location>
        <begin position="491"/>
        <end position="518"/>
    </location>
</feature>
<dbReference type="SMART" id="SM00220">
    <property type="entry name" value="S_TKc"/>
    <property type="match status" value="1"/>
</dbReference>
<evidence type="ECO:0000256" key="11">
    <source>
        <dbReference type="SAM" id="Coils"/>
    </source>
</evidence>
<dbReference type="RefSeq" id="XP_001020157.2">
    <property type="nucleotide sequence ID" value="XM_001020157.2"/>
</dbReference>
<keyword evidence="11" id="KW-0175">Coiled coil</keyword>
<evidence type="ECO:0000259" key="13">
    <source>
        <dbReference type="PROSITE" id="PS50011"/>
    </source>
</evidence>
<accession>I7MFI4</accession>
<dbReference type="PROSITE" id="PS00107">
    <property type="entry name" value="PROTEIN_KINASE_ATP"/>
    <property type="match status" value="1"/>
</dbReference>
<feature type="domain" description="Protein kinase" evidence="13">
    <location>
        <begin position="790"/>
        <end position="1046"/>
    </location>
</feature>
<dbReference type="PROSITE" id="PS50011">
    <property type="entry name" value="PROTEIN_KINASE_DOM"/>
    <property type="match status" value="1"/>
</dbReference>
<protein>
    <submittedName>
        <fullName evidence="14">Serine/Threonine kinase domain protein</fullName>
    </submittedName>
</protein>
<dbReference type="KEGG" id="tet:TTHERM_00663910"/>
<keyword evidence="5 14" id="KW-0418">Kinase</keyword>
<evidence type="ECO:0000256" key="12">
    <source>
        <dbReference type="SAM" id="MobiDB-lite"/>
    </source>
</evidence>
<keyword evidence="15" id="KW-1185">Reference proteome</keyword>
<evidence type="ECO:0000256" key="1">
    <source>
        <dbReference type="ARBA" id="ARBA00011245"/>
    </source>
</evidence>
<dbReference type="InterPro" id="IPR011009">
    <property type="entry name" value="Kinase-like_dom_sf"/>
</dbReference>
<keyword evidence="2" id="KW-0723">Serine/threonine-protein kinase</keyword>
<gene>
    <name evidence="14" type="ORF">TTHERM_00663910</name>
</gene>
<dbReference type="OrthoDB" id="193931at2759"/>
<evidence type="ECO:0000256" key="9">
    <source>
        <dbReference type="PIRSR" id="PIRSR630616-3"/>
    </source>
</evidence>
<feature type="compositionally biased region" description="Polar residues" evidence="12">
    <location>
        <begin position="215"/>
        <end position="229"/>
    </location>
</feature>
<dbReference type="InterPro" id="IPR000719">
    <property type="entry name" value="Prot_kinase_dom"/>
</dbReference>
<dbReference type="PANTHER" id="PTHR24350">
    <property type="entry name" value="SERINE/THREONINE-PROTEIN KINASE IAL-RELATED"/>
    <property type="match status" value="1"/>
</dbReference>
<feature type="binding site" evidence="8">
    <location>
        <position position="935"/>
    </location>
    <ligand>
        <name>ATP</name>
        <dbReference type="ChEBI" id="CHEBI:30616"/>
    </ligand>
</feature>
<dbReference type="InParanoid" id="I7MFI4"/>
<feature type="binding site" evidence="8">
    <location>
        <begin position="919"/>
        <end position="920"/>
    </location>
    <ligand>
        <name>ATP</name>
        <dbReference type="ChEBI" id="CHEBI:30616"/>
    </ligand>
</feature>
<feature type="region of interest" description="Disordered" evidence="12">
    <location>
        <begin position="205"/>
        <end position="229"/>
    </location>
</feature>
<evidence type="ECO:0000256" key="3">
    <source>
        <dbReference type="ARBA" id="ARBA00022679"/>
    </source>
</evidence>
<evidence type="ECO:0000256" key="4">
    <source>
        <dbReference type="ARBA" id="ARBA00022741"/>
    </source>
</evidence>
<evidence type="ECO:0000256" key="8">
    <source>
        <dbReference type="PIRSR" id="PIRSR630616-2"/>
    </source>
</evidence>
<dbReference type="GeneID" id="7837866"/>
<keyword evidence="4 8" id="KW-0547">Nucleotide-binding</keyword>
<dbReference type="SUPFAM" id="SSF56112">
    <property type="entry name" value="Protein kinase-like (PK-like)"/>
    <property type="match status" value="1"/>
</dbReference>